<dbReference type="PANTHER" id="PTHR47163">
    <property type="entry name" value="DDE_TNP_IS1595 DOMAIN-CONTAINING PROTEIN"/>
    <property type="match status" value="1"/>
</dbReference>
<proteinExistence type="predicted"/>
<dbReference type="SMART" id="SM01126">
    <property type="entry name" value="DDE_Tnp_IS1595"/>
    <property type="match status" value="1"/>
</dbReference>
<evidence type="ECO:0000313" key="3">
    <source>
        <dbReference type="Proteomes" id="UP000619041"/>
    </source>
</evidence>
<sequence length="265" mass="30311">MLEGTVLYRSNLPPMAWFYAMLLMANSSIGMRTSFLRKQLGLGIKSTARLGLLIRLHMASCDRPNQLGGPGKIVYVDEALVPYVKRGRGALQQRTPLIVMGFACEDQVISGFIPNRTSTTFLAAINRFVRPGSVIITDGHASYKGLRSRGWQHVVVNHSVAFHDFRGNTLNPIETYWRVLKRTAFGYRQFDSENAWLYLAEVEFRYNRRRSGVALFESLIGRFEAIGREERLRLERCYDWRLCTPRGNRSAPFGHSNTWEYPGCH</sequence>
<comment type="caution">
    <text evidence="2">The sequence shown here is derived from an EMBL/GenBank/DDBJ whole genome shotgun (WGS) entry which is preliminary data.</text>
</comment>
<dbReference type="RefSeq" id="WP_188645325.1">
    <property type="nucleotide sequence ID" value="NZ_BMKL01000001.1"/>
</dbReference>
<protein>
    <recommendedName>
        <fullName evidence="1">ISXO2-like transposase domain-containing protein</fullName>
    </recommendedName>
</protein>
<gene>
    <name evidence="2" type="ORF">GCM10011515_23810</name>
</gene>
<accession>A0ABQ1S9S3</accession>
<dbReference type="NCBIfam" id="NF033547">
    <property type="entry name" value="transpos_IS1595"/>
    <property type="match status" value="1"/>
</dbReference>
<dbReference type="InterPro" id="IPR053164">
    <property type="entry name" value="IS1016-like_transposase"/>
</dbReference>
<dbReference type="PANTHER" id="PTHR47163:SF2">
    <property type="entry name" value="SI:DKEY-17M8.2"/>
    <property type="match status" value="1"/>
</dbReference>
<reference evidence="3" key="1">
    <citation type="journal article" date="2019" name="Int. J. Syst. Evol. Microbiol.">
        <title>The Global Catalogue of Microorganisms (GCM) 10K type strain sequencing project: providing services to taxonomists for standard genome sequencing and annotation.</title>
        <authorList>
            <consortium name="The Broad Institute Genomics Platform"/>
            <consortium name="The Broad Institute Genome Sequencing Center for Infectious Disease"/>
            <person name="Wu L."/>
            <person name="Ma J."/>
        </authorList>
    </citation>
    <scope>NUCLEOTIDE SEQUENCE [LARGE SCALE GENOMIC DNA]</scope>
    <source>
        <strain evidence="3">CGMCC 1.15959</strain>
    </source>
</reference>
<dbReference type="InterPro" id="IPR024445">
    <property type="entry name" value="Tnp_ISXO2-like"/>
</dbReference>
<dbReference type="Proteomes" id="UP000619041">
    <property type="component" value="Unassembled WGS sequence"/>
</dbReference>
<evidence type="ECO:0000313" key="2">
    <source>
        <dbReference type="EMBL" id="GGE03496.1"/>
    </source>
</evidence>
<evidence type="ECO:0000259" key="1">
    <source>
        <dbReference type="SMART" id="SM01126"/>
    </source>
</evidence>
<keyword evidence="3" id="KW-1185">Reference proteome</keyword>
<dbReference type="EMBL" id="BMKL01000001">
    <property type="protein sequence ID" value="GGE03496.1"/>
    <property type="molecule type" value="Genomic_DNA"/>
</dbReference>
<name>A0ABQ1S9S3_9SPHN</name>
<organism evidence="2 3">
    <name type="scientific">Tsuneonella deserti</name>
    <dbReference type="NCBI Taxonomy" id="2035528"/>
    <lineage>
        <taxon>Bacteria</taxon>
        <taxon>Pseudomonadati</taxon>
        <taxon>Pseudomonadota</taxon>
        <taxon>Alphaproteobacteria</taxon>
        <taxon>Sphingomonadales</taxon>
        <taxon>Erythrobacteraceae</taxon>
        <taxon>Tsuneonella</taxon>
    </lineage>
</organism>
<feature type="domain" description="ISXO2-like transposase" evidence="1">
    <location>
        <begin position="66"/>
        <end position="207"/>
    </location>
</feature>
<dbReference type="Pfam" id="PF12762">
    <property type="entry name" value="DDE_Tnp_IS1595"/>
    <property type="match status" value="1"/>
</dbReference>